<dbReference type="GO" id="GO:0005524">
    <property type="term" value="F:ATP binding"/>
    <property type="evidence" value="ECO:0007669"/>
    <property type="project" value="UniProtKB-KW"/>
</dbReference>
<keyword evidence="3" id="KW-0436">Ligase</keyword>
<keyword evidence="5" id="KW-0067">ATP-binding</keyword>
<keyword evidence="6" id="KW-0007">Acetylation</keyword>
<dbReference type="AlphaFoldDB" id="A0A850T2K4"/>
<evidence type="ECO:0000259" key="8">
    <source>
        <dbReference type="Pfam" id="PF13193"/>
    </source>
</evidence>
<evidence type="ECO:0000256" key="2">
    <source>
        <dbReference type="ARBA" id="ARBA00013275"/>
    </source>
</evidence>
<protein>
    <recommendedName>
        <fullName evidence="2">acetate--CoA ligase</fullName>
        <ecNumber evidence="2">6.2.1.1</ecNumber>
    </recommendedName>
</protein>
<evidence type="ECO:0000256" key="3">
    <source>
        <dbReference type="ARBA" id="ARBA00022598"/>
    </source>
</evidence>
<keyword evidence="4" id="KW-0547">Nucleotide-binding</keyword>
<accession>A0A850T2K4</accession>
<dbReference type="InterPro" id="IPR000873">
    <property type="entry name" value="AMP-dep_synth/lig_dom"/>
</dbReference>
<dbReference type="Gene3D" id="3.40.50.12780">
    <property type="entry name" value="N-terminal domain of ligase-like"/>
    <property type="match status" value="1"/>
</dbReference>
<dbReference type="Proteomes" id="UP000553343">
    <property type="component" value="Unassembled WGS sequence"/>
</dbReference>
<keyword evidence="11" id="KW-1185">Reference proteome</keyword>
<comment type="similarity">
    <text evidence="1">Belongs to the ATP-dependent AMP-binding enzyme family.</text>
</comment>
<evidence type="ECO:0000313" key="11">
    <source>
        <dbReference type="Proteomes" id="UP000553343"/>
    </source>
</evidence>
<evidence type="ECO:0000256" key="6">
    <source>
        <dbReference type="ARBA" id="ARBA00022990"/>
    </source>
</evidence>
<comment type="caution">
    <text evidence="10">The sequence shown here is derived from an EMBL/GenBank/DDBJ whole genome shotgun (WGS) entry which is preliminary data.</text>
</comment>
<dbReference type="InterPro" id="IPR025110">
    <property type="entry name" value="AMP-bd_C"/>
</dbReference>
<dbReference type="InterPro" id="IPR032387">
    <property type="entry name" value="ACAS_N"/>
</dbReference>
<dbReference type="Pfam" id="PF16177">
    <property type="entry name" value="ACAS_N"/>
    <property type="match status" value="1"/>
</dbReference>
<sequence length="609" mass="67225">MESIDLDLNQKLPARLDAFRRLHRHTLDHREQFWAAQAKRLQWQTAFSCVVKEDFSKPMASWFCGGQINAAQNALHRIIKTGKEEAPALVFYQKSGETDTLTFNELKDNVLKLAAAFHQTGLVPGDRIALNLPNCPEFIVSALAAAYLGITYLPIGCHLPPSTVAEDVIASKAKLVIMANSSAYEEKKDHVLNVRALLDDRTILISDEKREGLPTFEEYMAKADPSGLEPACPQADHPLFAVYENRLADKHVGSVFPTGGFLVQAHASFDDIFNKALVQDIPQMIVNTLDMCSASTQAYGLWGPLSNGTGIILIDEEDIRVNTIERILNEQPNPALLCRPNLISDLREELGQEQLNTARRFPVIACCGNALPPRLVTYADARLVNGPERVVNLWVQNKSGTALLHSYPTPELNRPGALGFGALGVAPLIMSDFGEPCKTNISGNLVFARSWPAMPTATMGTTEHFKKTYFSKFPGCFFTYDGVRSDKDGFFWFMGRLDDSIKVKGQSLGASLIEGVLTAHPLVDEAVIISGQGNSGEDIVVFMVPRKTIQDEQTCINQIKDYIAEKIGRFAVPEKIIITDQLPKTPTGKLFRSVLRRVAAGEATLDERK</sequence>
<dbReference type="InterPro" id="IPR045851">
    <property type="entry name" value="AMP-bd_C_sf"/>
</dbReference>
<evidence type="ECO:0000259" key="9">
    <source>
        <dbReference type="Pfam" id="PF16177"/>
    </source>
</evidence>
<feature type="domain" description="AMP-binding enzyme C-terminal" evidence="8">
    <location>
        <begin position="513"/>
        <end position="589"/>
    </location>
</feature>
<dbReference type="Pfam" id="PF13193">
    <property type="entry name" value="AMP-binding_C"/>
    <property type="match status" value="1"/>
</dbReference>
<feature type="domain" description="Acetyl-coenzyme A synthetase N-terminal" evidence="9">
    <location>
        <begin position="20"/>
        <end position="74"/>
    </location>
</feature>
<dbReference type="GO" id="GO:0003987">
    <property type="term" value="F:acetate-CoA ligase activity"/>
    <property type="evidence" value="ECO:0007669"/>
    <property type="project" value="UniProtKB-EC"/>
</dbReference>
<name>A0A850T2K4_9BACT</name>
<proteinExistence type="inferred from homology"/>
<dbReference type="Pfam" id="PF00501">
    <property type="entry name" value="AMP-binding"/>
    <property type="match status" value="1"/>
</dbReference>
<evidence type="ECO:0000313" key="10">
    <source>
        <dbReference type="EMBL" id="NWH06590.1"/>
    </source>
</evidence>
<feature type="domain" description="AMP-dependent synthetase/ligase" evidence="7">
    <location>
        <begin position="83"/>
        <end position="243"/>
    </location>
</feature>
<organism evidence="10 11">
    <name type="scientific">Desulfobacter latus</name>
    <dbReference type="NCBI Taxonomy" id="2292"/>
    <lineage>
        <taxon>Bacteria</taxon>
        <taxon>Pseudomonadati</taxon>
        <taxon>Thermodesulfobacteriota</taxon>
        <taxon>Desulfobacteria</taxon>
        <taxon>Desulfobacterales</taxon>
        <taxon>Desulfobacteraceae</taxon>
        <taxon>Desulfobacter</taxon>
    </lineage>
</organism>
<evidence type="ECO:0000256" key="1">
    <source>
        <dbReference type="ARBA" id="ARBA00006432"/>
    </source>
</evidence>
<reference evidence="10 11" key="1">
    <citation type="submission" date="2020-06" db="EMBL/GenBank/DDBJ databases">
        <title>High-quality draft genome of sulfate reducer Desulfobacter latus type strain AcrS2 isolated from marine sediment.</title>
        <authorList>
            <person name="Hoppe M."/>
            <person name="Larsen C.K."/>
            <person name="Marshall I.P.G."/>
            <person name="Schramm A."/>
            <person name="Marietou A.G."/>
        </authorList>
    </citation>
    <scope>NUCLEOTIDE SEQUENCE [LARGE SCALE GENOMIC DNA]</scope>
    <source>
        <strain evidence="10 11">AcRS2</strain>
    </source>
</reference>
<dbReference type="EC" id="6.2.1.1" evidence="2"/>
<dbReference type="GO" id="GO:0006085">
    <property type="term" value="P:acetyl-CoA biosynthetic process"/>
    <property type="evidence" value="ECO:0007669"/>
    <property type="project" value="TreeGrafter"/>
</dbReference>
<dbReference type="PANTHER" id="PTHR24095">
    <property type="entry name" value="ACETYL-COENZYME A SYNTHETASE"/>
    <property type="match status" value="1"/>
</dbReference>
<dbReference type="EMBL" id="JACADJ010000088">
    <property type="protein sequence ID" value="NWH06590.1"/>
    <property type="molecule type" value="Genomic_DNA"/>
</dbReference>
<evidence type="ECO:0000259" key="7">
    <source>
        <dbReference type="Pfam" id="PF00501"/>
    </source>
</evidence>
<gene>
    <name evidence="10" type="ORF">HXW94_16630</name>
</gene>
<dbReference type="Gene3D" id="3.30.300.30">
    <property type="match status" value="1"/>
</dbReference>
<dbReference type="PANTHER" id="PTHR24095:SF14">
    <property type="entry name" value="ACETYL-COENZYME A SYNTHETASE 1"/>
    <property type="match status" value="1"/>
</dbReference>
<dbReference type="SUPFAM" id="SSF56801">
    <property type="entry name" value="Acetyl-CoA synthetase-like"/>
    <property type="match status" value="1"/>
</dbReference>
<evidence type="ECO:0000256" key="5">
    <source>
        <dbReference type="ARBA" id="ARBA00022840"/>
    </source>
</evidence>
<dbReference type="RefSeq" id="WP_178368045.1">
    <property type="nucleotide sequence ID" value="NZ_JACADJ010000088.1"/>
</dbReference>
<evidence type="ECO:0000256" key="4">
    <source>
        <dbReference type="ARBA" id="ARBA00022741"/>
    </source>
</evidence>
<dbReference type="InterPro" id="IPR042099">
    <property type="entry name" value="ANL_N_sf"/>
</dbReference>